<evidence type="ECO:0000256" key="5">
    <source>
        <dbReference type="ARBA" id="ARBA00023014"/>
    </source>
</evidence>
<name>A0A927A0N8_9NOST</name>
<keyword evidence="3" id="KW-0560">Oxidoreductase</keyword>
<dbReference type="GO" id="GO:0051213">
    <property type="term" value="F:dioxygenase activity"/>
    <property type="evidence" value="ECO:0007669"/>
    <property type="project" value="UniProtKB-KW"/>
</dbReference>
<dbReference type="SUPFAM" id="SSF55961">
    <property type="entry name" value="Bet v1-like"/>
    <property type="match status" value="1"/>
</dbReference>
<dbReference type="GO" id="GO:0051537">
    <property type="term" value="F:2 iron, 2 sulfur cluster binding"/>
    <property type="evidence" value="ECO:0007669"/>
    <property type="project" value="UniProtKB-KW"/>
</dbReference>
<reference evidence="8" key="1">
    <citation type="journal article" date="2020" name="ISME J.">
        <title>Comparative genomics reveals insights into cyanobacterial evolution and habitat adaptation.</title>
        <authorList>
            <person name="Chen M.Y."/>
            <person name="Teng W.K."/>
            <person name="Zhao L."/>
            <person name="Hu C.X."/>
            <person name="Zhou Y.K."/>
            <person name="Han B.P."/>
            <person name="Song L.R."/>
            <person name="Shu W.S."/>
        </authorList>
    </citation>
    <scope>NUCLEOTIDE SEQUENCE [LARGE SCALE GENOMIC DNA]</scope>
    <source>
        <strain evidence="8">FACHB-251</strain>
    </source>
</reference>
<sequence>MNVNAENVNYARKPKIFNQPERFIEGWYWVISSRKLRVGEVKPVTILGRDLVIYRGEDRQAVIFDAYCPHMGAHLAEGKVEGNELRCFFHNWKYDAQGFCVDIPCLDEPINVRAKTWPTAEKYGLVWVWTGETPQQPLPFIPELELEEYDSAFGLRFITNCHPNVFMVNAIDAQHFNTVHKLLSEFNFEKQELNENAITFTNTTQNSRDSFLMKLIRPFYKKPVIYSLCYWYGTTGMVTVGTDFLHFHIMFALRLIAGGKTEGLTIFITKKRQGIFGRLYNRLILWLSKFVAQFFIKNDSKIFETIQFNLKSPIDLDEPIIQFINHLEGQKALKWGSWNLDRVRDGEVREIEKRENREKWRDELVND</sequence>
<evidence type="ECO:0000256" key="2">
    <source>
        <dbReference type="ARBA" id="ARBA00022723"/>
    </source>
</evidence>
<dbReference type="PROSITE" id="PS51296">
    <property type="entry name" value="RIESKE"/>
    <property type="match status" value="1"/>
</dbReference>
<keyword evidence="5" id="KW-0411">Iron-sulfur</keyword>
<accession>A0A927A0N8</accession>
<feature type="domain" description="Rieske" evidence="6">
    <location>
        <begin position="27"/>
        <end position="128"/>
    </location>
</feature>
<dbReference type="Proteomes" id="UP000662185">
    <property type="component" value="Unassembled WGS sequence"/>
</dbReference>
<dbReference type="GO" id="GO:0046872">
    <property type="term" value="F:metal ion binding"/>
    <property type="evidence" value="ECO:0007669"/>
    <property type="project" value="UniProtKB-KW"/>
</dbReference>
<keyword evidence="8" id="KW-1185">Reference proteome</keyword>
<dbReference type="RefSeq" id="WP_190558810.1">
    <property type="nucleotide sequence ID" value="NZ_JACJQU010000003.1"/>
</dbReference>
<protein>
    <submittedName>
        <fullName evidence="7">Aromatic ring-hydroxylating dioxygenase subunit alpha</fullName>
    </submittedName>
</protein>
<keyword evidence="4" id="KW-0408">Iron</keyword>
<dbReference type="AlphaFoldDB" id="A0A927A0N8"/>
<dbReference type="InterPro" id="IPR050584">
    <property type="entry name" value="Cholesterol_7-desaturase"/>
</dbReference>
<evidence type="ECO:0000313" key="7">
    <source>
        <dbReference type="EMBL" id="MBD2293421.1"/>
    </source>
</evidence>
<evidence type="ECO:0000256" key="3">
    <source>
        <dbReference type="ARBA" id="ARBA00023002"/>
    </source>
</evidence>
<dbReference type="InterPro" id="IPR036922">
    <property type="entry name" value="Rieske_2Fe-2S_sf"/>
</dbReference>
<dbReference type="EMBL" id="JACJQU010000003">
    <property type="protein sequence ID" value="MBD2293421.1"/>
    <property type="molecule type" value="Genomic_DNA"/>
</dbReference>
<keyword evidence="1" id="KW-0001">2Fe-2S</keyword>
<keyword evidence="7" id="KW-0223">Dioxygenase</keyword>
<gene>
    <name evidence="7" type="ORF">H6G06_07945</name>
</gene>
<dbReference type="GO" id="GO:0016705">
    <property type="term" value="F:oxidoreductase activity, acting on paired donors, with incorporation or reduction of molecular oxygen"/>
    <property type="evidence" value="ECO:0007669"/>
    <property type="project" value="UniProtKB-ARBA"/>
</dbReference>
<proteinExistence type="predicted"/>
<dbReference type="InterPro" id="IPR017941">
    <property type="entry name" value="Rieske_2Fe-2S"/>
</dbReference>
<comment type="caution">
    <text evidence="7">The sequence shown here is derived from an EMBL/GenBank/DDBJ whole genome shotgun (WGS) entry which is preliminary data.</text>
</comment>
<dbReference type="PANTHER" id="PTHR21266">
    <property type="entry name" value="IRON-SULFUR DOMAIN CONTAINING PROTEIN"/>
    <property type="match status" value="1"/>
</dbReference>
<dbReference type="Gene3D" id="2.102.10.10">
    <property type="entry name" value="Rieske [2Fe-2S] iron-sulphur domain"/>
    <property type="match status" value="1"/>
</dbReference>
<dbReference type="CDD" id="cd03469">
    <property type="entry name" value="Rieske_RO_Alpha_N"/>
    <property type="match status" value="1"/>
</dbReference>
<organism evidence="7 8">
    <name type="scientific">Anabaena sphaerica FACHB-251</name>
    <dbReference type="NCBI Taxonomy" id="2692883"/>
    <lineage>
        <taxon>Bacteria</taxon>
        <taxon>Bacillati</taxon>
        <taxon>Cyanobacteriota</taxon>
        <taxon>Cyanophyceae</taxon>
        <taxon>Nostocales</taxon>
        <taxon>Nostocaceae</taxon>
        <taxon>Anabaena</taxon>
    </lineage>
</organism>
<keyword evidence="2" id="KW-0479">Metal-binding</keyword>
<dbReference type="SUPFAM" id="SSF50022">
    <property type="entry name" value="ISP domain"/>
    <property type="match status" value="1"/>
</dbReference>
<dbReference type="Pfam" id="PF00355">
    <property type="entry name" value="Rieske"/>
    <property type="match status" value="1"/>
</dbReference>
<evidence type="ECO:0000259" key="6">
    <source>
        <dbReference type="PROSITE" id="PS51296"/>
    </source>
</evidence>
<evidence type="ECO:0000256" key="4">
    <source>
        <dbReference type="ARBA" id="ARBA00023004"/>
    </source>
</evidence>
<evidence type="ECO:0000256" key="1">
    <source>
        <dbReference type="ARBA" id="ARBA00022714"/>
    </source>
</evidence>
<dbReference type="PANTHER" id="PTHR21266:SF60">
    <property type="entry name" value="3-KETOSTEROID-9-ALPHA-MONOOXYGENASE, OXYGENASE COMPONENT"/>
    <property type="match status" value="1"/>
</dbReference>
<evidence type="ECO:0000313" key="8">
    <source>
        <dbReference type="Proteomes" id="UP000662185"/>
    </source>
</evidence>
<dbReference type="GO" id="GO:0004497">
    <property type="term" value="F:monooxygenase activity"/>
    <property type="evidence" value="ECO:0007669"/>
    <property type="project" value="UniProtKB-ARBA"/>
</dbReference>